<evidence type="ECO:0000259" key="4">
    <source>
        <dbReference type="Pfam" id="PF00905"/>
    </source>
</evidence>
<organism evidence="7 8">
    <name type="scientific">Demequina lignilytica</name>
    <dbReference type="NCBI Taxonomy" id="3051663"/>
    <lineage>
        <taxon>Bacteria</taxon>
        <taxon>Bacillati</taxon>
        <taxon>Actinomycetota</taxon>
        <taxon>Actinomycetes</taxon>
        <taxon>Micrococcales</taxon>
        <taxon>Demequinaceae</taxon>
        <taxon>Demequina</taxon>
    </lineage>
</organism>
<evidence type="ECO:0000259" key="5">
    <source>
        <dbReference type="Pfam" id="PF03717"/>
    </source>
</evidence>
<dbReference type="EMBL" id="JAUHPX010000002">
    <property type="protein sequence ID" value="MDN4487293.1"/>
    <property type="molecule type" value="Genomic_DNA"/>
</dbReference>
<dbReference type="PANTHER" id="PTHR30627">
    <property type="entry name" value="PEPTIDOGLYCAN D,D-TRANSPEPTIDASE"/>
    <property type="match status" value="1"/>
</dbReference>
<dbReference type="RefSeq" id="WP_301118363.1">
    <property type="nucleotide sequence ID" value="NZ_JAUHPX010000002.1"/>
</dbReference>
<dbReference type="AlphaFoldDB" id="A0AAW7M772"/>
<evidence type="ECO:0000313" key="6">
    <source>
        <dbReference type="EMBL" id="MDN4483968.1"/>
    </source>
</evidence>
<evidence type="ECO:0000313" key="8">
    <source>
        <dbReference type="Proteomes" id="UP001172737"/>
    </source>
</evidence>
<gene>
    <name evidence="6" type="ORF">QQ002_10505</name>
    <name evidence="7" type="ORF">QQX10_03830</name>
</gene>
<dbReference type="GO" id="GO:0005886">
    <property type="term" value="C:plasma membrane"/>
    <property type="evidence" value="ECO:0007669"/>
    <property type="project" value="TreeGrafter"/>
</dbReference>
<dbReference type="InterPro" id="IPR050515">
    <property type="entry name" value="Beta-lactam/transpept"/>
</dbReference>
<dbReference type="InterPro" id="IPR005311">
    <property type="entry name" value="PBP_dimer"/>
</dbReference>
<dbReference type="Gene3D" id="3.90.1310.10">
    <property type="entry name" value="Penicillin-binding protein 2a (Domain 2)"/>
    <property type="match status" value="1"/>
</dbReference>
<reference evidence="7" key="1">
    <citation type="submission" date="2023-06" db="EMBL/GenBank/DDBJ databases">
        <title>Sysu t00039.</title>
        <authorList>
            <person name="Gao L."/>
            <person name="Fang B.-Z."/>
            <person name="Li W.-J."/>
        </authorList>
    </citation>
    <scope>NUCLEOTIDE SEQUENCE</scope>
    <source>
        <strain evidence="7">SYSU T00039</strain>
    </source>
</reference>
<comment type="caution">
    <text evidence="7">The sequence shown here is derived from an EMBL/GenBank/DDBJ whole genome shotgun (WGS) entry which is preliminary data.</text>
</comment>
<dbReference type="GO" id="GO:0071555">
    <property type="term" value="P:cell wall organization"/>
    <property type="evidence" value="ECO:0007669"/>
    <property type="project" value="TreeGrafter"/>
</dbReference>
<dbReference type="Pfam" id="PF00905">
    <property type="entry name" value="Transpeptidase"/>
    <property type="match status" value="1"/>
</dbReference>
<feature type="domain" description="Penicillin-binding protein dimerisation" evidence="5">
    <location>
        <begin position="62"/>
        <end position="222"/>
    </location>
</feature>
<feature type="domain" description="Penicillin-binding protein transpeptidase" evidence="4">
    <location>
        <begin position="266"/>
        <end position="570"/>
    </location>
</feature>
<name>A0AAW7M772_9MICO</name>
<dbReference type="EMBL" id="JAUHQB010000007">
    <property type="protein sequence ID" value="MDN4483968.1"/>
    <property type="molecule type" value="Genomic_DNA"/>
</dbReference>
<keyword evidence="8" id="KW-1185">Reference proteome</keyword>
<dbReference type="PANTHER" id="PTHR30627:SF1">
    <property type="entry name" value="PEPTIDOGLYCAN D,D-TRANSPEPTIDASE FTSI"/>
    <property type="match status" value="1"/>
</dbReference>
<evidence type="ECO:0000313" key="7">
    <source>
        <dbReference type="EMBL" id="MDN4487293.1"/>
    </source>
</evidence>
<dbReference type="Gene3D" id="3.40.710.10">
    <property type="entry name" value="DD-peptidase/beta-lactamase superfamily"/>
    <property type="match status" value="1"/>
</dbReference>
<evidence type="ECO:0000256" key="3">
    <source>
        <dbReference type="ARBA" id="ARBA00023136"/>
    </source>
</evidence>
<sequence length="595" mass="62729">MASPRAPRLADPRTRQRILAILLLLVLVVFAARLVFIQGVRSSVLSSEALSSRLATKVLTEPRADIVDRNGVVLATSVERYNVGVNQVKIADFERTENGEVTLSGPSGAAEILAPILDMNASELAASMVGDSTFVYLVKDISPETWDLIAAEKITGIEPEAVEKRVYPNGALAGNVVGFMGGDGESAGTVGLAGVELSYSEQLEGEAGSLTYERGPNGTIIPTGVREEVAAVPGDDVVLTLDRDIQWYAQERVAQALKETGASRATVVVEDVQTGEILALVDSGSVDPNDPSATDSAARGSRAVSTVFEPGSTAKVITMAAALEEGVATPTSEFVAPYQYTTDNNQTFKDSHEHETQQLTLAGILAESSNTGTVQVGELLTTEQRYDYLERFGFGSTTGLGLPGESAGILRDWENWDGRTKWAVTFGQGVSVTALQATQVYSIIANGGLKIQPSVVKGFLAEDGTFTERETAEPERVISEQTASQLMTMLEDVTEEGGTGVLAKIDGYRVAGKTGTAEAAGADGTLSSIVASFIGIAPADDPRIVVSVIVTDPKSTIWGGTAAAPVFKDVATFALQSLRVPPSTTEASLYPTTWE</sequence>
<evidence type="ECO:0000256" key="1">
    <source>
        <dbReference type="ARBA" id="ARBA00004370"/>
    </source>
</evidence>
<proteinExistence type="inferred from homology"/>
<evidence type="ECO:0000313" key="9">
    <source>
        <dbReference type="Proteomes" id="UP001172756"/>
    </source>
</evidence>
<keyword evidence="3" id="KW-0472">Membrane</keyword>
<evidence type="ECO:0000256" key="2">
    <source>
        <dbReference type="ARBA" id="ARBA00007171"/>
    </source>
</evidence>
<dbReference type="SUPFAM" id="SSF56601">
    <property type="entry name" value="beta-lactamase/transpeptidase-like"/>
    <property type="match status" value="1"/>
</dbReference>
<comment type="similarity">
    <text evidence="2">Belongs to the transpeptidase family.</text>
</comment>
<dbReference type="Pfam" id="PF03717">
    <property type="entry name" value="PBP_dimer"/>
    <property type="match status" value="1"/>
</dbReference>
<dbReference type="GO" id="GO:0008658">
    <property type="term" value="F:penicillin binding"/>
    <property type="evidence" value="ECO:0007669"/>
    <property type="project" value="InterPro"/>
</dbReference>
<accession>A0AAW7M772</accession>
<reference evidence="6 9" key="2">
    <citation type="submission" date="2023-06" db="EMBL/GenBank/DDBJ databases">
        <title>SYSU T0a273.</title>
        <authorList>
            <person name="Gao L."/>
            <person name="Fang B.-Z."/>
            <person name="Li W.-J."/>
        </authorList>
    </citation>
    <scope>NUCLEOTIDE SEQUENCE [LARGE SCALE GENOMIC DNA]</scope>
    <source>
        <strain evidence="6 9">SYSU T0a273</strain>
    </source>
</reference>
<dbReference type="Proteomes" id="UP001172737">
    <property type="component" value="Unassembled WGS sequence"/>
</dbReference>
<dbReference type="Gene3D" id="3.30.450.330">
    <property type="match status" value="1"/>
</dbReference>
<dbReference type="SUPFAM" id="SSF56519">
    <property type="entry name" value="Penicillin binding protein dimerisation domain"/>
    <property type="match status" value="1"/>
</dbReference>
<dbReference type="InterPro" id="IPR001460">
    <property type="entry name" value="PCN-bd_Tpept"/>
</dbReference>
<protein>
    <submittedName>
        <fullName evidence="7">Penicillin-binding protein 2</fullName>
    </submittedName>
</protein>
<dbReference type="Proteomes" id="UP001172756">
    <property type="component" value="Unassembled WGS sequence"/>
</dbReference>
<comment type="subcellular location">
    <subcellularLocation>
        <location evidence="1">Membrane</location>
    </subcellularLocation>
</comment>
<dbReference type="InterPro" id="IPR012338">
    <property type="entry name" value="Beta-lactam/transpept-like"/>
</dbReference>
<dbReference type="InterPro" id="IPR036138">
    <property type="entry name" value="PBP_dimer_sf"/>
</dbReference>